<dbReference type="EMBL" id="WVTB01000054">
    <property type="protein sequence ID" value="KAF3803529.1"/>
    <property type="molecule type" value="Genomic_DNA"/>
</dbReference>
<feature type="transmembrane region" description="Helical" evidence="2">
    <location>
        <begin position="281"/>
        <end position="305"/>
    </location>
</feature>
<evidence type="ECO:0008006" key="5">
    <source>
        <dbReference type="Google" id="ProtNLM"/>
    </source>
</evidence>
<evidence type="ECO:0000256" key="1">
    <source>
        <dbReference type="SAM" id="MobiDB-lite"/>
    </source>
</evidence>
<gene>
    <name evidence="3" type="ORF">GCG54_00004700</name>
</gene>
<feature type="region of interest" description="Disordered" evidence="1">
    <location>
        <begin position="313"/>
        <end position="340"/>
    </location>
</feature>
<feature type="compositionally biased region" description="Low complexity" evidence="1">
    <location>
        <begin position="323"/>
        <end position="332"/>
    </location>
</feature>
<reference evidence="3" key="2">
    <citation type="submission" date="2020-03" db="EMBL/GenBank/DDBJ databases">
        <authorList>
            <person name="Fu F.-F."/>
            <person name="Chen J."/>
        </authorList>
    </citation>
    <scope>NUCLEOTIDE SEQUENCE</scope>
    <source>
        <strain evidence="3">Lc1</strain>
    </source>
</reference>
<feature type="region of interest" description="Disordered" evidence="1">
    <location>
        <begin position="205"/>
        <end position="273"/>
    </location>
</feature>
<dbReference type="RefSeq" id="XP_045262688.1">
    <property type="nucleotide sequence ID" value="XM_045404745.1"/>
</dbReference>
<organism evidence="3 4">
    <name type="scientific">Colletotrichum gloeosporioides</name>
    <name type="common">Anthracnose fungus</name>
    <name type="synonym">Glomerella cingulata</name>
    <dbReference type="NCBI Taxonomy" id="474922"/>
    <lineage>
        <taxon>Eukaryota</taxon>
        <taxon>Fungi</taxon>
        <taxon>Dikarya</taxon>
        <taxon>Ascomycota</taxon>
        <taxon>Pezizomycotina</taxon>
        <taxon>Sordariomycetes</taxon>
        <taxon>Hypocreomycetidae</taxon>
        <taxon>Glomerellales</taxon>
        <taxon>Glomerellaceae</taxon>
        <taxon>Colletotrichum</taxon>
        <taxon>Colletotrichum gloeosporioides species complex</taxon>
    </lineage>
</organism>
<name>A0A8H4CGR5_COLGL</name>
<evidence type="ECO:0000313" key="4">
    <source>
        <dbReference type="Proteomes" id="UP000613401"/>
    </source>
</evidence>
<dbReference type="Proteomes" id="UP000613401">
    <property type="component" value="Unassembled WGS sequence"/>
</dbReference>
<keyword evidence="2" id="KW-0812">Transmembrane</keyword>
<dbReference type="AlphaFoldDB" id="A0A8H4CGR5"/>
<dbReference type="GeneID" id="69011853"/>
<reference evidence="3" key="1">
    <citation type="journal article" date="2020" name="Phytopathology">
        <title>Genome sequence and comparative analysis of Colletotrichum gloeosporioides isolated from Liriodendron leaves.</title>
        <authorList>
            <person name="Fu F.F."/>
            <person name="Hao Z."/>
            <person name="Wang P."/>
            <person name="Lu Y."/>
            <person name="Xue L.J."/>
            <person name="Wei G."/>
            <person name="Tian Y."/>
            <person name="Baishi H."/>
            <person name="Xu H."/>
            <person name="Shi J."/>
            <person name="Cheng T."/>
            <person name="Wang G."/>
            <person name="Yi Y."/>
            <person name="Chen J."/>
        </authorList>
    </citation>
    <scope>NUCLEOTIDE SEQUENCE</scope>
    <source>
        <strain evidence="3">Lc1</strain>
    </source>
</reference>
<sequence length="495" mass="52139">MWSTPSANHRRAFAVRGYTLALRSDPFAFSFVGGFSLHCSLNLSQLGFHHKKLLEPAAVQGDRGPTCDDSPALRREPLVFNGPATTQTCTASWPDSEPPNFGGPEGFSPCSGTGLPSSFCCKSGSTCVALAGNTTVLCCPEGSNCDRITPINCAVSLQDPDAHPDAVIKTTALKSKLPTCGTQCCPFGYTCNGANQCVKDANQTQKPSTVPASELPTTTPGATSSVPIPSVTVIPTTVATSSPESTAASASATSTATAPAQQDGNGDSKDENNNGSTFPTAIVIGVLCGVLAGVGLGVALLLFLARRRRRNTTIRSEKKRSGGPRPSTSTSSFGNIISDPIPISDAANRTDFILKTPSTVHSRNSRTGWSAYNHSRNSSSTATTLAAHQQPPIGLARSDSVKPRTPPDRTPERAGIPVPPIRGMRPNSGRRPPGAQNPLLPREPSSESINVFADPRTVLRPGHKRLTSFTEMMEEAELGDVRRGKPYVPQTPRQV</sequence>
<protein>
    <recommendedName>
        <fullName evidence="5">Mid2 domain-containing protein</fullName>
    </recommendedName>
</protein>
<feature type="region of interest" description="Disordered" evidence="1">
    <location>
        <begin position="358"/>
        <end position="449"/>
    </location>
</feature>
<feature type="compositionally biased region" description="Low complexity" evidence="1">
    <location>
        <begin position="235"/>
        <end position="260"/>
    </location>
</feature>
<proteinExistence type="predicted"/>
<keyword evidence="4" id="KW-1185">Reference proteome</keyword>
<accession>A0A8H4CGR5</accession>
<evidence type="ECO:0000256" key="2">
    <source>
        <dbReference type="SAM" id="Phobius"/>
    </source>
</evidence>
<feature type="compositionally biased region" description="Polar residues" evidence="1">
    <location>
        <begin position="205"/>
        <end position="227"/>
    </location>
</feature>
<feature type="compositionally biased region" description="Polar residues" evidence="1">
    <location>
        <begin position="358"/>
        <end position="387"/>
    </location>
</feature>
<evidence type="ECO:0000313" key="3">
    <source>
        <dbReference type="EMBL" id="KAF3803529.1"/>
    </source>
</evidence>
<keyword evidence="2" id="KW-0472">Membrane</keyword>
<keyword evidence="2" id="KW-1133">Transmembrane helix</keyword>
<comment type="caution">
    <text evidence="3">The sequence shown here is derived from an EMBL/GenBank/DDBJ whole genome shotgun (WGS) entry which is preliminary data.</text>
</comment>
<feature type="compositionally biased region" description="Basic and acidic residues" evidence="1">
    <location>
        <begin position="399"/>
        <end position="412"/>
    </location>
</feature>